<proteinExistence type="inferred from homology"/>
<dbReference type="EMBL" id="CP019646">
    <property type="protein sequence ID" value="AQQ70196.1"/>
    <property type="molecule type" value="Genomic_DNA"/>
</dbReference>
<keyword evidence="5 6" id="KW-0456">Lyase</keyword>
<comment type="subunit">
    <text evidence="6">Homotetramer.</text>
</comment>
<dbReference type="SUPFAM" id="SSF53613">
    <property type="entry name" value="Ribokinase-like"/>
    <property type="match status" value="1"/>
</dbReference>
<comment type="catalytic activity">
    <reaction evidence="6">
        <text>(6S)-NADHX + ADP = AMP + phosphate + NADH + H(+)</text>
        <dbReference type="Rhea" id="RHEA:32223"/>
        <dbReference type="ChEBI" id="CHEBI:15378"/>
        <dbReference type="ChEBI" id="CHEBI:43474"/>
        <dbReference type="ChEBI" id="CHEBI:57945"/>
        <dbReference type="ChEBI" id="CHEBI:64074"/>
        <dbReference type="ChEBI" id="CHEBI:456215"/>
        <dbReference type="ChEBI" id="CHEBI:456216"/>
        <dbReference type="EC" id="4.2.1.136"/>
    </reaction>
</comment>
<dbReference type="GO" id="GO:0110051">
    <property type="term" value="P:metabolite repair"/>
    <property type="evidence" value="ECO:0007669"/>
    <property type="project" value="TreeGrafter"/>
</dbReference>
<evidence type="ECO:0000256" key="6">
    <source>
        <dbReference type="HAMAP-Rule" id="MF_01965"/>
    </source>
</evidence>
<feature type="binding site" evidence="6">
    <location>
        <position position="56"/>
    </location>
    <ligand>
        <name>(6S)-NADPHX</name>
        <dbReference type="ChEBI" id="CHEBI:64076"/>
    </ligand>
</feature>
<evidence type="ECO:0000313" key="8">
    <source>
        <dbReference type="EMBL" id="AQQ70196.1"/>
    </source>
</evidence>
<evidence type="ECO:0000256" key="2">
    <source>
        <dbReference type="ARBA" id="ARBA00022840"/>
    </source>
</evidence>
<protein>
    <recommendedName>
        <fullName evidence="6">ADP-dependent (S)-NAD(P)H-hydrate dehydratase</fullName>
        <ecNumber evidence="6">4.2.1.136</ecNumber>
    </recommendedName>
    <alternativeName>
        <fullName evidence="6">ADP-dependent NAD(P)HX dehydratase</fullName>
    </alternativeName>
</protein>
<evidence type="ECO:0000256" key="1">
    <source>
        <dbReference type="ARBA" id="ARBA00022741"/>
    </source>
</evidence>
<comment type="catalytic activity">
    <reaction evidence="6">
        <text>(6S)-NADPHX + ADP = AMP + phosphate + NADPH + H(+)</text>
        <dbReference type="Rhea" id="RHEA:32235"/>
        <dbReference type="ChEBI" id="CHEBI:15378"/>
        <dbReference type="ChEBI" id="CHEBI:43474"/>
        <dbReference type="ChEBI" id="CHEBI:57783"/>
        <dbReference type="ChEBI" id="CHEBI:64076"/>
        <dbReference type="ChEBI" id="CHEBI:456215"/>
        <dbReference type="ChEBI" id="CHEBI:456216"/>
        <dbReference type="EC" id="4.2.1.136"/>
    </reaction>
</comment>
<keyword evidence="1 6" id="KW-0547">Nucleotide-binding</keyword>
<accession>A0A1Q2MBW8</accession>
<dbReference type="NCBIfam" id="TIGR00196">
    <property type="entry name" value="yjeF_cterm"/>
    <property type="match status" value="1"/>
</dbReference>
<feature type="binding site" evidence="6">
    <location>
        <begin position="233"/>
        <end position="237"/>
    </location>
    <ligand>
        <name>AMP</name>
        <dbReference type="ChEBI" id="CHEBI:456215"/>
    </ligand>
</feature>
<evidence type="ECO:0000256" key="4">
    <source>
        <dbReference type="ARBA" id="ARBA00023027"/>
    </source>
</evidence>
<sequence length="325" mass="34775">MRLSHKNGELYFGGCIMSLMIQVENIQKLPARADEAYKNQFGRVLIVGGSVGMSGAAVLAGRAALRSGAGLVNLAVPERVYIPVAASEPCYMVSPMSSTPDGKFDRSSLAEIVSMARKADVTALGPGIGVSDDVRVVVANLIAEKGLRLLLDADGLNCLCRIYNWHKLLKCELILTPHPGEMKRLWKSQFREAMPDDRLETVSKFVSHVNTTDMGTCSVHEFPEHANSVLVLKGHKTIVAGREKYFINNTGNPGMSTGGSGDVLTGMTAALWAQFSQAGSKDAAFNAAALAVNLHGKAGDLAAENMGQVSMTPVDMINHLSEVFK</sequence>
<dbReference type="Gene3D" id="3.40.1190.20">
    <property type="match status" value="1"/>
</dbReference>
<dbReference type="STRING" id="1851148.SMSP2_00539"/>
<evidence type="ECO:0000259" key="7">
    <source>
        <dbReference type="PROSITE" id="PS51383"/>
    </source>
</evidence>
<keyword evidence="3 6" id="KW-0521">NADP</keyword>
<dbReference type="OrthoDB" id="9806925at2"/>
<dbReference type="HAMAP" id="MF_01965">
    <property type="entry name" value="NADHX_dehydratase"/>
    <property type="match status" value="1"/>
</dbReference>
<dbReference type="InterPro" id="IPR029056">
    <property type="entry name" value="Ribokinase-like"/>
</dbReference>
<feature type="binding site" evidence="6">
    <location>
        <position position="127"/>
    </location>
    <ligand>
        <name>(6S)-NADPHX</name>
        <dbReference type="ChEBI" id="CHEBI:64076"/>
    </ligand>
</feature>
<dbReference type="AlphaFoldDB" id="A0A1Q2MBW8"/>
<organism evidence="8 9">
    <name type="scientific">Limihaloglobus sulfuriphilus</name>
    <dbReference type="NCBI Taxonomy" id="1851148"/>
    <lineage>
        <taxon>Bacteria</taxon>
        <taxon>Pseudomonadati</taxon>
        <taxon>Planctomycetota</taxon>
        <taxon>Phycisphaerae</taxon>
        <taxon>Sedimentisphaerales</taxon>
        <taxon>Sedimentisphaeraceae</taxon>
        <taxon>Limihaloglobus</taxon>
    </lineage>
</organism>
<keyword evidence="2 6" id="KW-0067">ATP-binding</keyword>
<dbReference type="GO" id="GO:0052856">
    <property type="term" value="F:NAD(P)HX epimerase activity"/>
    <property type="evidence" value="ECO:0007669"/>
    <property type="project" value="TreeGrafter"/>
</dbReference>
<dbReference type="Pfam" id="PF01256">
    <property type="entry name" value="Carb_kinase"/>
    <property type="match status" value="1"/>
</dbReference>
<feature type="domain" description="YjeF C-terminal" evidence="7">
    <location>
        <begin position="21"/>
        <end position="325"/>
    </location>
</feature>
<name>A0A1Q2MBW8_9BACT</name>
<dbReference type="EC" id="4.2.1.136" evidence="6"/>
<comment type="function">
    <text evidence="6">Catalyzes the dehydration of the S-form of NAD(P)HX at the expense of ADP, which is converted to AMP. Together with NAD(P)HX epimerase, which catalyzes the epimerization of the S- and R-forms, the enzyme allows the repair of both epimers of NAD(P)HX, a damaged form of NAD(P)H that is a result of enzymatic or heat-dependent hydration.</text>
</comment>
<feature type="binding site" evidence="6">
    <location>
        <position position="178"/>
    </location>
    <ligand>
        <name>(6S)-NADPHX</name>
        <dbReference type="ChEBI" id="CHEBI:64076"/>
    </ligand>
</feature>
<comment type="cofactor">
    <cofactor evidence="6">
        <name>Mg(2+)</name>
        <dbReference type="ChEBI" id="CHEBI:18420"/>
    </cofactor>
</comment>
<reference evidence="9" key="1">
    <citation type="submission" date="2017-02" db="EMBL/GenBank/DDBJ databases">
        <title>Comparative genomics and description of representatives of a novel lineage of planctomycetes thriving in anoxic sediments.</title>
        <authorList>
            <person name="Spring S."/>
            <person name="Bunk B."/>
            <person name="Sproer C."/>
        </authorList>
    </citation>
    <scope>NUCLEOTIDE SEQUENCE [LARGE SCALE GENOMIC DNA]</scope>
    <source>
        <strain evidence="9">SM-Chi-D1</strain>
    </source>
</reference>
<keyword evidence="9" id="KW-1185">Reference proteome</keyword>
<evidence type="ECO:0000256" key="5">
    <source>
        <dbReference type="ARBA" id="ARBA00023239"/>
    </source>
</evidence>
<evidence type="ECO:0000256" key="3">
    <source>
        <dbReference type="ARBA" id="ARBA00022857"/>
    </source>
</evidence>
<dbReference type="PANTHER" id="PTHR12592:SF0">
    <property type="entry name" value="ATP-DEPENDENT (S)-NAD(P)H-HYDRATE DEHYDRATASE"/>
    <property type="match status" value="1"/>
</dbReference>
<dbReference type="GO" id="GO:0052855">
    <property type="term" value="F:ADP-dependent NAD(P)H-hydrate dehydratase activity"/>
    <property type="evidence" value="ECO:0007669"/>
    <property type="project" value="UniProtKB-UniRule"/>
</dbReference>
<dbReference type="GO" id="GO:0046496">
    <property type="term" value="P:nicotinamide nucleotide metabolic process"/>
    <property type="evidence" value="ECO:0007669"/>
    <property type="project" value="UniProtKB-UniRule"/>
</dbReference>
<dbReference type="PROSITE" id="PS51383">
    <property type="entry name" value="YJEF_C_3"/>
    <property type="match status" value="1"/>
</dbReference>
<dbReference type="GO" id="GO:0005524">
    <property type="term" value="F:ATP binding"/>
    <property type="evidence" value="ECO:0007669"/>
    <property type="project" value="UniProtKB-KW"/>
</dbReference>
<dbReference type="PANTHER" id="PTHR12592">
    <property type="entry name" value="ATP-DEPENDENT (S)-NAD(P)H-HYDRATE DEHYDRATASE FAMILY MEMBER"/>
    <property type="match status" value="1"/>
</dbReference>
<comment type="similarity">
    <text evidence="6">Belongs to the NnrD/CARKD family.</text>
</comment>
<evidence type="ECO:0000313" key="9">
    <source>
        <dbReference type="Proteomes" id="UP000188181"/>
    </source>
</evidence>
<feature type="binding site" evidence="6">
    <location>
        <position position="262"/>
    </location>
    <ligand>
        <name>(6S)-NADPHX</name>
        <dbReference type="ChEBI" id="CHEBI:64076"/>
    </ligand>
</feature>
<dbReference type="InterPro" id="IPR000631">
    <property type="entry name" value="CARKD"/>
</dbReference>
<gene>
    <name evidence="8" type="primary">nnr_2</name>
    <name evidence="6" type="synonym">nnrD</name>
    <name evidence="8" type="ORF">SMSP2_00539</name>
</gene>
<dbReference type="Proteomes" id="UP000188181">
    <property type="component" value="Chromosome"/>
</dbReference>
<dbReference type="KEGG" id="pbas:SMSP2_00539"/>
<dbReference type="CDD" id="cd01171">
    <property type="entry name" value="YXKO-related"/>
    <property type="match status" value="1"/>
</dbReference>
<keyword evidence="4 6" id="KW-0520">NAD</keyword>
<feature type="binding site" evidence="6">
    <location>
        <position position="261"/>
    </location>
    <ligand>
        <name>AMP</name>
        <dbReference type="ChEBI" id="CHEBI:456215"/>
    </ligand>
</feature>